<protein>
    <submittedName>
        <fullName evidence="2">Protein HIS-72, isoform b</fullName>
    </submittedName>
</protein>
<dbReference type="AlphaFoldDB" id="A0A8H6HVD5"/>
<feature type="non-terminal residue" evidence="2">
    <location>
        <position position="1"/>
    </location>
</feature>
<gene>
    <name evidence="2" type="ORF">DFP72DRAFT_435932</name>
</gene>
<evidence type="ECO:0000313" key="2">
    <source>
        <dbReference type="EMBL" id="KAF6753082.1"/>
    </source>
</evidence>
<feature type="region of interest" description="Disordered" evidence="1">
    <location>
        <begin position="1"/>
        <end position="143"/>
    </location>
</feature>
<dbReference type="EMBL" id="JACGCI010000041">
    <property type="protein sequence ID" value="KAF6753082.1"/>
    <property type="molecule type" value="Genomic_DNA"/>
</dbReference>
<dbReference type="Proteomes" id="UP000521943">
    <property type="component" value="Unassembled WGS sequence"/>
</dbReference>
<keyword evidence="3" id="KW-1185">Reference proteome</keyword>
<feature type="compositionally biased region" description="Low complexity" evidence="1">
    <location>
        <begin position="73"/>
        <end position="88"/>
    </location>
</feature>
<accession>A0A8H6HVD5</accession>
<reference evidence="2 3" key="1">
    <citation type="submission" date="2020-07" db="EMBL/GenBank/DDBJ databases">
        <title>Comparative genomics of pyrophilous fungi reveals a link between fire events and developmental genes.</title>
        <authorList>
            <consortium name="DOE Joint Genome Institute"/>
            <person name="Steindorff A.S."/>
            <person name="Carver A."/>
            <person name="Calhoun S."/>
            <person name="Stillman K."/>
            <person name="Liu H."/>
            <person name="Lipzen A."/>
            <person name="Pangilinan J."/>
            <person name="Labutti K."/>
            <person name="Bruns T.D."/>
            <person name="Grigoriev I.V."/>
        </authorList>
    </citation>
    <scope>NUCLEOTIDE SEQUENCE [LARGE SCALE GENOMIC DNA]</scope>
    <source>
        <strain evidence="2 3">CBS 144469</strain>
    </source>
</reference>
<proteinExistence type="predicted"/>
<feature type="compositionally biased region" description="Low complexity" evidence="1">
    <location>
        <begin position="25"/>
        <end position="36"/>
    </location>
</feature>
<comment type="caution">
    <text evidence="2">The sequence shown here is derived from an EMBL/GenBank/DDBJ whole genome shotgun (WGS) entry which is preliminary data.</text>
</comment>
<feature type="compositionally biased region" description="Low complexity" evidence="1">
    <location>
        <begin position="116"/>
        <end position="143"/>
    </location>
</feature>
<evidence type="ECO:0000313" key="3">
    <source>
        <dbReference type="Proteomes" id="UP000521943"/>
    </source>
</evidence>
<sequence length="201" mass="21287">ATTTTTAHLPHTQWPAPSKPPASPPVVRRPASSSLPSPLPARPLPQQLVVSRSPIVSGPEPSLSVKSGDTRSRPSSSSANSPSSVLSVKLLRTSRPTSASNPPPSWLSRRPPRPTSSPSSRTPTWLPSTLSVSPSSPRISPLPAGYEASDHKWSMSSSLSLHVPCSFHLALSIIIDTVLLYCMPHSALGFMPPHVRSLPSN</sequence>
<organism evidence="2 3">
    <name type="scientific">Ephemerocybe angulata</name>
    <dbReference type="NCBI Taxonomy" id="980116"/>
    <lineage>
        <taxon>Eukaryota</taxon>
        <taxon>Fungi</taxon>
        <taxon>Dikarya</taxon>
        <taxon>Basidiomycota</taxon>
        <taxon>Agaricomycotina</taxon>
        <taxon>Agaricomycetes</taxon>
        <taxon>Agaricomycetidae</taxon>
        <taxon>Agaricales</taxon>
        <taxon>Agaricineae</taxon>
        <taxon>Psathyrellaceae</taxon>
        <taxon>Ephemerocybe</taxon>
    </lineage>
</organism>
<evidence type="ECO:0000256" key="1">
    <source>
        <dbReference type="SAM" id="MobiDB-lite"/>
    </source>
</evidence>
<name>A0A8H6HVD5_9AGAR</name>